<name>A0A369LQQ0_9ACTN</name>
<dbReference type="RefSeq" id="WP_114569466.1">
    <property type="nucleotide sequence ID" value="NZ_CABMMS010000011.1"/>
</dbReference>
<comment type="caution">
    <text evidence="2">The sequence shown here is derived from an EMBL/GenBank/DDBJ whole genome shotgun (WGS) entry which is preliminary data.</text>
</comment>
<dbReference type="OrthoDB" id="9794834at2"/>
<gene>
    <name evidence="2" type="ORF">C1877_14320</name>
</gene>
<dbReference type="Proteomes" id="UP000254000">
    <property type="component" value="Unassembled WGS sequence"/>
</dbReference>
<organism evidence="2 3">
    <name type="scientific">Gordonibacter pamelaeae</name>
    <dbReference type="NCBI Taxonomy" id="471189"/>
    <lineage>
        <taxon>Bacteria</taxon>
        <taxon>Bacillati</taxon>
        <taxon>Actinomycetota</taxon>
        <taxon>Coriobacteriia</taxon>
        <taxon>Eggerthellales</taxon>
        <taxon>Eggerthellaceae</taxon>
        <taxon>Gordonibacter</taxon>
    </lineage>
</organism>
<dbReference type="Gene3D" id="1.10.10.2910">
    <property type="match status" value="1"/>
</dbReference>
<dbReference type="InterPro" id="IPR010359">
    <property type="entry name" value="IrrE_HExxH"/>
</dbReference>
<protein>
    <submittedName>
        <fullName evidence="2">Zn peptidase</fullName>
    </submittedName>
</protein>
<dbReference type="GeneID" id="78360867"/>
<reference evidence="2 3" key="1">
    <citation type="journal article" date="2018" name="Elife">
        <title>Discovery and characterization of a prevalent human gut bacterial enzyme sufficient for the inactivation of a family of plant toxins.</title>
        <authorList>
            <person name="Koppel N."/>
            <person name="Bisanz J.E."/>
            <person name="Pandelia M.E."/>
            <person name="Turnbaugh P.J."/>
            <person name="Balskus E.P."/>
        </authorList>
    </citation>
    <scope>NUCLEOTIDE SEQUENCE [LARGE SCALE GENOMIC DNA]</scope>
    <source>
        <strain evidence="2 3">3C</strain>
    </source>
</reference>
<sequence length="175" mass="19871">MSGYVTGMKVPPLGRRDLRAFARAIHGHLRYNGEGPFPIMKMLEHVLPALYQDFEYEICSKDQLGIDHGMTYPDKHRILLREDVYEGACDGRGRDRYTVAHEISHLLLHEGLGVRLMREDVPHKAFEDSEWQANALAGEILMPYESIVNLDANAIASRYQVSLAAAKTQLRATHR</sequence>
<evidence type="ECO:0000313" key="3">
    <source>
        <dbReference type="Proteomes" id="UP000254000"/>
    </source>
</evidence>
<dbReference type="EMBL" id="PPTS01000011">
    <property type="protein sequence ID" value="RDB61883.1"/>
    <property type="molecule type" value="Genomic_DNA"/>
</dbReference>
<keyword evidence="3" id="KW-1185">Reference proteome</keyword>
<accession>A0A369LQQ0</accession>
<evidence type="ECO:0000259" key="1">
    <source>
        <dbReference type="Pfam" id="PF06114"/>
    </source>
</evidence>
<evidence type="ECO:0000313" key="2">
    <source>
        <dbReference type="EMBL" id="RDB61883.1"/>
    </source>
</evidence>
<proteinExistence type="predicted"/>
<dbReference type="AlphaFoldDB" id="A0A369LQQ0"/>
<feature type="domain" description="IrrE N-terminal-like" evidence="1">
    <location>
        <begin position="76"/>
        <end position="168"/>
    </location>
</feature>
<dbReference type="Pfam" id="PF06114">
    <property type="entry name" value="Peptidase_M78"/>
    <property type="match status" value="1"/>
</dbReference>